<evidence type="ECO:0000313" key="1">
    <source>
        <dbReference type="EMBL" id="AWB36053.1"/>
    </source>
</evidence>
<gene>
    <name evidence="1" type="primary">U4</name>
</gene>
<name>A0A2S0U3H6_9VIRU</name>
<dbReference type="KEGG" id="vg:65247086"/>
<reference evidence="1" key="1">
    <citation type="submission" date="2018-03" db="EMBL/GenBank/DDBJ databases">
        <title>Aphid transmission and# genome characterization of a newisolate of Sophora yellow stunt-associated #virus.</title>
        <authorList>
            <person name="Heydarnejad J."/>
            <person name="Hassanvand V."/>
            <person name="Sadeghi-Majd J."/>
            <person name="Bagheri S."/>
            <person name="Kamali M."/>
            <person name="Pouramini N."/>
            <person name="Koohshahi A."/>
            <person name="Massumi H."/>
            <person name="Varsani A."/>
        </authorList>
    </citation>
    <scope>NUCLEOTIDE SEQUENCE</scope>
    <source>
        <strain evidence="1">IR:Har:H13:Soph:17</strain>
    </source>
</reference>
<dbReference type="RefSeq" id="YP_010088042.1">
    <property type="nucleotide sequence ID" value="NC_055620.1"/>
</dbReference>
<accession>A0A2S0U3H6</accession>
<dbReference type="Proteomes" id="UP000679677">
    <property type="component" value="Genome"/>
</dbReference>
<protein>
    <submittedName>
        <fullName evidence="1">U4 protein</fullName>
    </submittedName>
</protein>
<dbReference type="GeneID" id="65247086"/>
<dbReference type="EMBL" id="MH048849">
    <property type="protein sequence ID" value="AWB36053.1"/>
    <property type="molecule type" value="Genomic_DNA"/>
</dbReference>
<keyword evidence="2" id="KW-1185">Reference proteome</keyword>
<evidence type="ECO:0000313" key="2">
    <source>
        <dbReference type="Proteomes" id="UP000679677"/>
    </source>
</evidence>
<proteinExistence type="predicted"/>
<organism evidence="1 2">
    <name type="scientific">Sophora yellow stunt virus</name>
    <dbReference type="NCBI Taxonomy" id="1980160"/>
    <lineage>
        <taxon>Viruses</taxon>
        <taxon>Monodnaviria</taxon>
        <taxon>Shotokuvirae</taxon>
        <taxon>Cressdnaviricota</taxon>
        <taxon>Arfiviricetes</taxon>
        <taxon>Mulpavirales</taxon>
        <taxon>Nanoviridae</taxon>
        <taxon>Nanovirus</taxon>
        <taxon>Nanovirus sophorae</taxon>
    </lineage>
</organism>
<sequence length="114" mass="13189">MVRLIQLIILLIVLLNFSSIFNMVLGYVAGIILSRWFKPVGKFQKTLLKKLKEEHCSSDEEGSTSAGQKDFFAEEDVMKHLDSIGLGNIHLHSDDEEYLQNLLQDIWDRLRKKK</sequence>